<keyword evidence="15" id="KW-1185">Reference proteome</keyword>
<dbReference type="Pfam" id="PF00664">
    <property type="entry name" value="ABC_membrane"/>
    <property type="match status" value="1"/>
</dbReference>
<dbReference type="InterPro" id="IPR011527">
    <property type="entry name" value="ABC1_TM_dom"/>
</dbReference>
<feature type="region of interest" description="Disordered" evidence="10">
    <location>
        <begin position="1"/>
        <end position="39"/>
    </location>
</feature>
<evidence type="ECO:0000256" key="4">
    <source>
        <dbReference type="ARBA" id="ARBA00022692"/>
    </source>
</evidence>
<keyword evidence="2" id="KW-0813">Transport</keyword>
<dbReference type="SMART" id="SM00382">
    <property type="entry name" value="AAA"/>
    <property type="match status" value="1"/>
</dbReference>
<feature type="compositionally biased region" description="Low complexity" evidence="10">
    <location>
        <begin position="1"/>
        <end position="18"/>
    </location>
</feature>
<dbReference type="PROSITE" id="PS00211">
    <property type="entry name" value="ABC_TRANSPORTER_1"/>
    <property type="match status" value="1"/>
</dbReference>
<dbReference type="GO" id="GO:0005524">
    <property type="term" value="F:ATP binding"/>
    <property type="evidence" value="ECO:0007669"/>
    <property type="project" value="UniProtKB-KW"/>
</dbReference>
<dbReference type="InterPro" id="IPR036640">
    <property type="entry name" value="ABC1_TM_sf"/>
</dbReference>
<dbReference type="RefSeq" id="WP_212532997.1">
    <property type="nucleotide sequence ID" value="NZ_JAGSOG010000300.1"/>
</dbReference>
<dbReference type="SUPFAM" id="SSF90123">
    <property type="entry name" value="ABC transporter transmembrane region"/>
    <property type="match status" value="1"/>
</dbReference>
<evidence type="ECO:0000256" key="2">
    <source>
        <dbReference type="ARBA" id="ARBA00022448"/>
    </source>
</evidence>
<accession>A0A941IW46</accession>
<dbReference type="InterPro" id="IPR017871">
    <property type="entry name" value="ABC_transporter-like_CS"/>
</dbReference>
<dbReference type="GO" id="GO:0005886">
    <property type="term" value="C:plasma membrane"/>
    <property type="evidence" value="ECO:0007669"/>
    <property type="project" value="UniProtKB-SubCell"/>
</dbReference>
<evidence type="ECO:0000313" key="14">
    <source>
        <dbReference type="EMBL" id="MBR7838541.1"/>
    </source>
</evidence>
<comment type="caution">
    <text evidence="14">The sequence shown here is derived from an EMBL/GenBank/DDBJ whole genome shotgun (WGS) entry which is preliminary data.</text>
</comment>
<organism evidence="14 15">
    <name type="scientific">Actinospica durhamensis</name>
    <dbReference type="NCBI Taxonomy" id="1508375"/>
    <lineage>
        <taxon>Bacteria</taxon>
        <taxon>Bacillati</taxon>
        <taxon>Actinomycetota</taxon>
        <taxon>Actinomycetes</taxon>
        <taxon>Catenulisporales</taxon>
        <taxon>Actinospicaceae</taxon>
        <taxon>Actinospica</taxon>
    </lineage>
</organism>
<feature type="domain" description="ABC transporter" evidence="12">
    <location>
        <begin position="388"/>
        <end position="622"/>
    </location>
</feature>
<keyword evidence="6 14" id="KW-0067">ATP-binding</keyword>
<dbReference type="PROSITE" id="PS50929">
    <property type="entry name" value="ABC_TM1F"/>
    <property type="match status" value="1"/>
</dbReference>
<dbReference type="Gene3D" id="1.20.1560.10">
    <property type="entry name" value="ABC transporter type 1, transmembrane domain"/>
    <property type="match status" value="1"/>
</dbReference>
<dbReference type="Gene3D" id="3.40.50.300">
    <property type="entry name" value="P-loop containing nucleotide triphosphate hydrolases"/>
    <property type="match status" value="1"/>
</dbReference>
<dbReference type="InterPro" id="IPR003439">
    <property type="entry name" value="ABC_transporter-like_ATP-bd"/>
</dbReference>
<gene>
    <name evidence="14" type="ORF">KDL01_35065</name>
</gene>
<sequence>MNASARPAAPAATPTRARPGADAENHEAPGTSAAPLDPFEAPAPKGAARALLRTVLGPDTRRLCLVVLLVLLQQAAALAGPLLVAVTINRAIPALTRQDAAPLVIVAVGYALCVLAAGVLQNLFVRLSVALGQNVLTELRSRLFRHIQAQGIEFHESHAAGAVTSRATGDVEAVRELFEGGINQIVTAGVSLVYVSAVVLALDWQLGVAALAALLPISWTMRVFRKRSLPVYQRRSAAAAAVAGDMNETFAGISTVQAFRRADANDRRFAVLNRHHRVENRQAGLEMARYVTSSRLVANTAVAALVLWGGYRVASGALELGSFAGIALYLRDLYDSPLQLGGVLDTYQSAIASLGKIAVLLSIEPSVVEPEHPTPLPTLAENCVGRRVSYQAVDFAYRGAGEVLSRFELEIPAGQTVALIGPSGSGKSTLAKLLARLHDPTAGRILLDGVDLRSVTNDELRNAMVMVPQEGFLFSGTIAENIALGRPDASPEEIRRASAAAGAHQFINELQDGYQADVGSRGARFSAGQRQLIALARVFLVDPSIIVLDEATSALDIPTERALHTAMRALLHGRTSMIIAHRLSTLQIAHRVLVLADGRIIEDCTPADFLADRRRWTQAHRP</sequence>
<dbReference type="InterPro" id="IPR027417">
    <property type="entry name" value="P-loop_NTPase"/>
</dbReference>
<keyword evidence="3" id="KW-1003">Cell membrane</keyword>
<proteinExistence type="inferred from homology"/>
<dbReference type="PANTHER" id="PTHR43394:SF1">
    <property type="entry name" value="ATP-BINDING CASSETTE SUB-FAMILY B MEMBER 10, MITOCHONDRIAL"/>
    <property type="match status" value="1"/>
</dbReference>
<evidence type="ECO:0000256" key="1">
    <source>
        <dbReference type="ARBA" id="ARBA00004651"/>
    </source>
</evidence>
<dbReference type="AlphaFoldDB" id="A0A941IW46"/>
<evidence type="ECO:0000259" key="12">
    <source>
        <dbReference type="PROSITE" id="PS50893"/>
    </source>
</evidence>
<evidence type="ECO:0000256" key="5">
    <source>
        <dbReference type="ARBA" id="ARBA00022741"/>
    </source>
</evidence>
<dbReference type="InterPro" id="IPR039421">
    <property type="entry name" value="Type_1_exporter"/>
</dbReference>
<evidence type="ECO:0000256" key="7">
    <source>
        <dbReference type="ARBA" id="ARBA00022989"/>
    </source>
</evidence>
<feature type="transmembrane region" description="Helical" evidence="11">
    <location>
        <begin position="63"/>
        <end position="88"/>
    </location>
</feature>
<dbReference type="FunFam" id="3.40.50.300:FF:000299">
    <property type="entry name" value="ABC transporter ATP-binding protein/permease"/>
    <property type="match status" value="1"/>
</dbReference>
<comment type="subcellular location">
    <subcellularLocation>
        <location evidence="1">Cell membrane</location>
        <topology evidence="1">Multi-pass membrane protein</topology>
    </subcellularLocation>
</comment>
<reference evidence="14" key="1">
    <citation type="submission" date="2021-04" db="EMBL/GenBank/DDBJ databases">
        <title>Genome based classification of Actinospica acidithermotolerans sp. nov., an actinobacterium isolated from an Indonesian hot spring.</title>
        <authorList>
            <person name="Kusuma A.B."/>
            <person name="Putra K.E."/>
            <person name="Nafisah S."/>
            <person name="Loh J."/>
            <person name="Nouioui I."/>
            <person name="Goodfellow M."/>
        </authorList>
    </citation>
    <scope>NUCLEOTIDE SEQUENCE</scope>
    <source>
        <strain evidence="14">CSCA 57</strain>
    </source>
</reference>
<evidence type="ECO:0000256" key="6">
    <source>
        <dbReference type="ARBA" id="ARBA00022840"/>
    </source>
</evidence>
<name>A0A941IW46_9ACTN</name>
<evidence type="ECO:0000259" key="13">
    <source>
        <dbReference type="PROSITE" id="PS50929"/>
    </source>
</evidence>
<evidence type="ECO:0000256" key="11">
    <source>
        <dbReference type="SAM" id="Phobius"/>
    </source>
</evidence>
<keyword evidence="7 11" id="KW-1133">Transmembrane helix</keyword>
<evidence type="ECO:0000313" key="15">
    <source>
        <dbReference type="Proteomes" id="UP000675781"/>
    </source>
</evidence>
<keyword evidence="8 11" id="KW-0472">Membrane</keyword>
<dbReference type="CDD" id="cd18546">
    <property type="entry name" value="ABC_6TM_Rv0194_D2_like"/>
    <property type="match status" value="1"/>
</dbReference>
<keyword evidence="4 11" id="KW-0812">Transmembrane</keyword>
<dbReference type="GO" id="GO:0015421">
    <property type="term" value="F:ABC-type oligopeptide transporter activity"/>
    <property type="evidence" value="ECO:0007669"/>
    <property type="project" value="TreeGrafter"/>
</dbReference>
<feature type="transmembrane region" description="Helical" evidence="11">
    <location>
        <begin position="100"/>
        <end position="120"/>
    </location>
</feature>
<evidence type="ECO:0000256" key="10">
    <source>
        <dbReference type="SAM" id="MobiDB-lite"/>
    </source>
</evidence>
<dbReference type="PROSITE" id="PS50893">
    <property type="entry name" value="ABC_TRANSPORTER_2"/>
    <property type="match status" value="1"/>
</dbReference>
<comment type="similarity">
    <text evidence="9">Belongs to the ABC transporter superfamily. Lipid exporter (TC 3.A.1.106) family.</text>
</comment>
<evidence type="ECO:0000256" key="8">
    <source>
        <dbReference type="ARBA" id="ARBA00023136"/>
    </source>
</evidence>
<evidence type="ECO:0000256" key="3">
    <source>
        <dbReference type="ARBA" id="ARBA00022475"/>
    </source>
</evidence>
<dbReference type="GO" id="GO:0016887">
    <property type="term" value="F:ATP hydrolysis activity"/>
    <property type="evidence" value="ECO:0007669"/>
    <property type="project" value="InterPro"/>
</dbReference>
<dbReference type="Proteomes" id="UP000675781">
    <property type="component" value="Unassembled WGS sequence"/>
</dbReference>
<protein>
    <submittedName>
        <fullName evidence="14">ABC transporter ATP-binding protein</fullName>
    </submittedName>
</protein>
<dbReference type="EMBL" id="JAGSOG010000300">
    <property type="protein sequence ID" value="MBR7838541.1"/>
    <property type="molecule type" value="Genomic_DNA"/>
</dbReference>
<dbReference type="SUPFAM" id="SSF52540">
    <property type="entry name" value="P-loop containing nucleoside triphosphate hydrolases"/>
    <property type="match status" value="1"/>
</dbReference>
<dbReference type="InterPro" id="IPR003593">
    <property type="entry name" value="AAA+_ATPase"/>
</dbReference>
<dbReference type="Pfam" id="PF00005">
    <property type="entry name" value="ABC_tran"/>
    <property type="match status" value="1"/>
</dbReference>
<keyword evidence="5" id="KW-0547">Nucleotide-binding</keyword>
<dbReference type="PANTHER" id="PTHR43394">
    <property type="entry name" value="ATP-DEPENDENT PERMEASE MDL1, MITOCHONDRIAL"/>
    <property type="match status" value="1"/>
</dbReference>
<evidence type="ECO:0000256" key="9">
    <source>
        <dbReference type="ARBA" id="ARBA00061644"/>
    </source>
</evidence>
<feature type="domain" description="ABC transmembrane type-1" evidence="13">
    <location>
        <begin position="65"/>
        <end position="349"/>
    </location>
</feature>